<comment type="caution">
    <text evidence="7">The sequence shown here is derived from an EMBL/GenBank/DDBJ whole genome shotgun (WGS) entry which is preliminary data.</text>
</comment>
<feature type="active site" evidence="5">
    <location>
        <position position="70"/>
    </location>
</feature>
<dbReference type="AlphaFoldDB" id="A0AAD5DS10"/>
<feature type="region of interest" description="Disordered" evidence="6">
    <location>
        <begin position="553"/>
        <end position="600"/>
    </location>
</feature>
<dbReference type="InterPro" id="IPR050390">
    <property type="entry name" value="C5-Methyltransferase"/>
</dbReference>
<feature type="compositionally biased region" description="Low complexity" evidence="6">
    <location>
        <begin position="562"/>
        <end position="573"/>
    </location>
</feature>
<dbReference type="PRINTS" id="PR00105">
    <property type="entry name" value="C5METTRFRASE"/>
</dbReference>
<dbReference type="GO" id="GO:0044027">
    <property type="term" value="P:negative regulation of gene expression via chromosomal CpG island methylation"/>
    <property type="evidence" value="ECO:0007669"/>
    <property type="project" value="TreeGrafter"/>
</dbReference>
<evidence type="ECO:0000313" key="8">
    <source>
        <dbReference type="Proteomes" id="UP001205105"/>
    </source>
</evidence>
<feature type="region of interest" description="Disordered" evidence="6">
    <location>
        <begin position="1015"/>
        <end position="1136"/>
    </location>
</feature>
<keyword evidence="8" id="KW-1185">Reference proteome</keyword>
<feature type="compositionally biased region" description="Low complexity" evidence="6">
    <location>
        <begin position="1019"/>
        <end position="1034"/>
    </location>
</feature>
<dbReference type="EMBL" id="JADXDR010000063">
    <property type="protein sequence ID" value="KAI7841433.1"/>
    <property type="molecule type" value="Genomic_DNA"/>
</dbReference>
<dbReference type="GO" id="GO:0003886">
    <property type="term" value="F:DNA (cytosine-5-)-methyltransferase activity"/>
    <property type="evidence" value="ECO:0007669"/>
    <property type="project" value="UniProtKB-EC"/>
</dbReference>
<feature type="compositionally biased region" description="Acidic residues" evidence="6">
    <location>
        <begin position="1073"/>
        <end position="1086"/>
    </location>
</feature>
<evidence type="ECO:0000313" key="7">
    <source>
        <dbReference type="EMBL" id="KAI7841433.1"/>
    </source>
</evidence>
<dbReference type="PANTHER" id="PTHR10629">
    <property type="entry name" value="CYTOSINE-SPECIFIC METHYLTRANSFERASE"/>
    <property type="match status" value="1"/>
</dbReference>
<evidence type="ECO:0000256" key="3">
    <source>
        <dbReference type="ARBA" id="ARBA00022679"/>
    </source>
</evidence>
<evidence type="ECO:0000256" key="6">
    <source>
        <dbReference type="SAM" id="MobiDB-lite"/>
    </source>
</evidence>
<dbReference type="Pfam" id="PF00145">
    <property type="entry name" value="DNA_methylase"/>
    <property type="match status" value="1"/>
</dbReference>
<dbReference type="GO" id="GO:0032259">
    <property type="term" value="P:methylation"/>
    <property type="evidence" value="ECO:0007669"/>
    <property type="project" value="UniProtKB-KW"/>
</dbReference>
<feature type="compositionally biased region" description="Low complexity" evidence="6">
    <location>
        <begin position="501"/>
        <end position="521"/>
    </location>
</feature>
<evidence type="ECO:0000256" key="4">
    <source>
        <dbReference type="ARBA" id="ARBA00022691"/>
    </source>
</evidence>
<keyword evidence="2 5" id="KW-0489">Methyltransferase</keyword>
<accession>A0AAD5DS10</accession>
<dbReference type="InterPro" id="IPR001525">
    <property type="entry name" value="C5_MeTfrase"/>
</dbReference>
<dbReference type="PANTHER" id="PTHR10629:SF50">
    <property type="entry name" value="DNA (CYTOSINE-5)-METHYLTRANSFERASE CMT3"/>
    <property type="match status" value="1"/>
</dbReference>
<dbReference type="GO" id="GO:0005634">
    <property type="term" value="C:nucleus"/>
    <property type="evidence" value="ECO:0007669"/>
    <property type="project" value="TreeGrafter"/>
</dbReference>
<dbReference type="CDD" id="cd20404">
    <property type="entry name" value="Tudor_Agenet_AtEML-like"/>
    <property type="match status" value="1"/>
</dbReference>
<dbReference type="GO" id="GO:0003677">
    <property type="term" value="F:DNA binding"/>
    <property type="evidence" value="ECO:0007669"/>
    <property type="project" value="TreeGrafter"/>
</dbReference>
<sequence>MKVASLFSGAGGLDIGLHQAGHELLLLCESDAGARQVLRQTFPGVRIHEDVTSLERLPEETELLTAGFPCVDVSRAGLRRGLEGQSTGLVRHVFRLLQRAKDDRRPVPWVLLENVEALLDRHAGDPPVMQYCAQKFIELGYQSWSYRVVNSAGFGIPNRRRRVFMVASLHGDARDVLLSQGAAKCTGGCMQLFGGRRCYPCHAAELRNMRHHSRVSYALDMGNAMSPAGEDVVPTFTTSNERMLLLLADGASGMLRGLPEGHTRPCWPIQTPGVGAHRARPPRTEADAEAAASKRWDLLGNAVTTPVARWLGERLANPYQYKYHGVGTQDRPLEHLLVEGASAEATASLRQRPVHPWSYVTTDQLQDAYIFEYLSITQRKRENADALWEAVDAPEDPALDEEGSSGDEASEASGDEAADAALMGGDAEAAEALAVARAARRLAAAERAAAAAQQEQQQEQPEAVTPQPAAPTTPMDGAPLPDPPSIVPSAPAADSPGRSGAGSDAATDTDAGEPAAEAAGAKSGGSQEGDKNGSSQEAGSGVEAALAMEVAATPSAPRTESADAPTPAEAAACEAEEQHEAQEQEQSSAQEARATRRLARAEAEAEQKELFQAAIVRRKERGKVQQQARQQAWWDREAWPRAAWWVRGLGCFGCEEMSECPVPTPFVPLGDFIADVGREATQQEIHTYVHRMREKGWDVDQTIEKLLKNGTRISAEAHEIVRIPGLLTDADMIGDIVWAYDRAAGCWWPAEKLDPLNMPAGRDLPAGALRALSADEKLVSLPQYRQLASKVPAEQRQQDRRVLVQFMPISNGQWKWYRPSQLEAFDGNTEREREASNLIRSNGGRWKHSEEMVRALKDARASLYVKHNRNCLESERMRRTRASAAAGAINLKQRCGQCKTCMNNFAGQRRFDCLTQRMKAAALSGHAGAQIAINGEFAVGARVQVWWEGDQCFYPGLVALFDPVATEHTVCYDDGEVGMHRLWQHDERIRLASPVEQWPRDAVLARHLLAQAQAKLRNQGTGRRTTGGTTAAAPPQAPPPDSKATPYVMSTEELRRKNKQKAEQLAGGSPTAAEEDGAAEEADEEEAPRQTGRTRKRGRRASSAGGSEGEEEEDGGASSGGDASTEAPPPPPSKLRRITFEKCGQCKHCLNPKLKKACKVVMLQRQELGLRRRI</sequence>
<keyword evidence="3 5" id="KW-0808">Transferase</keyword>
<keyword evidence="4 5" id="KW-0949">S-adenosyl-L-methionine</keyword>
<protein>
    <recommendedName>
        <fullName evidence="1">DNA (cytosine-5-)-methyltransferase</fullName>
        <ecNumber evidence="1">2.1.1.37</ecNumber>
    </recommendedName>
</protein>
<feature type="compositionally biased region" description="Low complexity" evidence="6">
    <location>
        <begin position="448"/>
        <end position="475"/>
    </location>
</feature>
<evidence type="ECO:0000256" key="2">
    <source>
        <dbReference type="ARBA" id="ARBA00022603"/>
    </source>
</evidence>
<dbReference type="Gene3D" id="2.30.30.140">
    <property type="match status" value="2"/>
</dbReference>
<evidence type="ECO:0000256" key="5">
    <source>
        <dbReference type="PROSITE-ProRule" id="PRU01016"/>
    </source>
</evidence>
<feature type="region of interest" description="Disordered" evidence="6">
    <location>
        <begin position="448"/>
        <end position="540"/>
    </location>
</feature>
<proteinExistence type="inferred from homology"/>
<dbReference type="PROSITE" id="PS51679">
    <property type="entry name" value="SAM_MT_C5"/>
    <property type="match status" value="1"/>
</dbReference>
<dbReference type="Proteomes" id="UP001205105">
    <property type="component" value="Unassembled WGS sequence"/>
</dbReference>
<dbReference type="SUPFAM" id="SSF53335">
    <property type="entry name" value="S-adenosyl-L-methionine-dependent methyltransferases"/>
    <property type="match status" value="1"/>
</dbReference>
<reference evidence="7" key="1">
    <citation type="submission" date="2020-11" db="EMBL/GenBank/DDBJ databases">
        <title>Chlorella ohadii genome sequencing and assembly.</title>
        <authorList>
            <person name="Murik O."/>
            <person name="Treves H."/>
            <person name="Kedem I."/>
            <person name="Shotland Y."/>
            <person name="Kaplan A."/>
        </authorList>
    </citation>
    <scope>NUCLEOTIDE SEQUENCE</scope>
    <source>
        <strain evidence="7">1</strain>
    </source>
</reference>
<dbReference type="Gene3D" id="3.40.50.150">
    <property type="entry name" value="Vaccinia Virus protein VP39"/>
    <property type="match status" value="1"/>
</dbReference>
<comment type="similarity">
    <text evidence="5">Belongs to the class I-like SAM-binding methyltransferase superfamily. C5-methyltransferase family.</text>
</comment>
<dbReference type="EC" id="2.1.1.37" evidence="1"/>
<gene>
    <name evidence="7" type="ORF">COHA_004828</name>
</gene>
<name>A0AAD5DS10_9CHLO</name>
<feature type="region of interest" description="Disordered" evidence="6">
    <location>
        <begin position="394"/>
        <end position="415"/>
    </location>
</feature>
<dbReference type="InterPro" id="IPR029063">
    <property type="entry name" value="SAM-dependent_MTases_sf"/>
</dbReference>
<organism evidence="7 8">
    <name type="scientific">Chlorella ohadii</name>
    <dbReference type="NCBI Taxonomy" id="2649997"/>
    <lineage>
        <taxon>Eukaryota</taxon>
        <taxon>Viridiplantae</taxon>
        <taxon>Chlorophyta</taxon>
        <taxon>core chlorophytes</taxon>
        <taxon>Trebouxiophyceae</taxon>
        <taxon>Chlorellales</taxon>
        <taxon>Chlorellaceae</taxon>
        <taxon>Chlorella clade</taxon>
        <taxon>Chlorella</taxon>
    </lineage>
</organism>
<evidence type="ECO:0000256" key="1">
    <source>
        <dbReference type="ARBA" id="ARBA00011975"/>
    </source>
</evidence>